<dbReference type="OrthoDB" id="331948at2759"/>
<reference evidence="11 12" key="1">
    <citation type="submission" date="2017-03" db="EMBL/GenBank/DDBJ databases">
        <title>WGS assembly of Porphyra umbilicalis.</title>
        <authorList>
            <person name="Brawley S.H."/>
            <person name="Blouin N.A."/>
            <person name="Ficko-Blean E."/>
            <person name="Wheeler G.L."/>
            <person name="Lohr M."/>
            <person name="Goodson H.V."/>
            <person name="Jenkins J.W."/>
            <person name="Blaby-Haas C.E."/>
            <person name="Helliwell K.E."/>
            <person name="Chan C."/>
            <person name="Marriage T."/>
            <person name="Bhattacharya D."/>
            <person name="Klein A.S."/>
            <person name="Badis Y."/>
            <person name="Brodie J."/>
            <person name="Cao Y."/>
            <person name="Collen J."/>
            <person name="Dittami S.M."/>
            <person name="Gachon C.M."/>
            <person name="Green B.R."/>
            <person name="Karpowicz S."/>
            <person name="Kim J.W."/>
            <person name="Kudahl U."/>
            <person name="Lin S."/>
            <person name="Michel G."/>
            <person name="Mittag M."/>
            <person name="Olson B.J."/>
            <person name="Pangilinan J."/>
            <person name="Peng Y."/>
            <person name="Qiu H."/>
            <person name="Shu S."/>
            <person name="Singer J.T."/>
            <person name="Smith A.G."/>
            <person name="Sprecher B.N."/>
            <person name="Wagner V."/>
            <person name="Wang W."/>
            <person name="Wang Z.-Y."/>
            <person name="Yan J."/>
            <person name="Yarish C."/>
            <person name="Zoeuner-Riek S."/>
            <person name="Zhuang Y."/>
            <person name="Zou Y."/>
            <person name="Lindquist E.A."/>
            <person name="Grimwood J."/>
            <person name="Barry K."/>
            <person name="Rokhsar D.S."/>
            <person name="Schmutz J."/>
            <person name="Stiller J.W."/>
            <person name="Grossman A.R."/>
            <person name="Prochnik S.E."/>
        </authorList>
    </citation>
    <scope>NUCLEOTIDE SEQUENCE [LARGE SCALE GENOMIC DNA]</scope>
    <source>
        <strain evidence="11">4086291</strain>
    </source>
</reference>
<dbReference type="AlphaFoldDB" id="A0A1X6PHZ7"/>
<keyword evidence="3 8" id="KW-0812">Transmembrane</keyword>
<dbReference type="InterPro" id="IPR039859">
    <property type="entry name" value="PFA4/ZDH16/20/ERF2-like"/>
</dbReference>
<comment type="catalytic activity">
    <reaction evidence="8">
        <text>L-cysteinyl-[protein] + hexadecanoyl-CoA = S-hexadecanoyl-L-cysteinyl-[protein] + CoA</text>
        <dbReference type="Rhea" id="RHEA:36683"/>
        <dbReference type="Rhea" id="RHEA-COMP:10131"/>
        <dbReference type="Rhea" id="RHEA-COMP:11032"/>
        <dbReference type="ChEBI" id="CHEBI:29950"/>
        <dbReference type="ChEBI" id="CHEBI:57287"/>
        <dbReference type="ChEBI" id="CHEBI:57379"/>
        <dbReference type="ChEBI" id="CHEBI:74151"/>
        <dbReference type="EC" id="2.3.1.225"/>
    </reaction>
</comment>
<dbReference type="EC" id="2.3.1.225" evidence="8"/>
<dbReference type="GO" id="GO:0005794">
    <property type="term" value="C:Golgi apparatus"/>
    <property type="evidence" value="ECO:0007669"/>
    <property type="project" value="TreeGrafter"/>
</dbReference>
<feature type="transmembrane region" description="Helical" evidence="8">
    <location>
        <begin position="78"/>
        <end position="96"/>
    </location>
</feature>
<evidence type="ECO:0000256" key="7">
    <source>
        <dbReference type="ARBA" id="ARBA00038298"/>
    </source>
</evidence>
<evidence type="ECO:0000256" key="9">
    <source>
        <dbReference type="SAM" id="MobiDB-lite"/>
    </source>
</evidence>
<evidence type="ECO:0000256" key="6">
    <source>
        <dbReference type="ARBA" id="ARBA00023315"/>
    </source>
</evidence>
<gene>
    <name evidence="11" type="ORF">BU14_0052s0071</name>
</gene>
<feature type="compositionally biased region" description="Pro residues" evidence="9">
    <location>
        <begin position="153"/>
        <end position="162"/>
    </location>
</feature>
<dbReference type="PANTHER" id="PTHR22883">
    <property type="entry name" value="ZINC FINGER DHHC DOMAIN CONTAINING PROTEIN"/>
    <property type="match status" value="1"/>
</dbReference>
<dbReference type="GO" id="GO:0006612">
    <property type="term" value="P:protein targeting to membrane"/>
    <property type="evidence" value="ECO:0007669"/>
    <property type="project" value="TreeGrafter"/>
</dbReference>
<dbReference type="Pfam" id="PF01529">
    <property type="entry name" value="DHHC"/>
    <property type="match status" value="1"/>
</dbReference>
<dbReference type="GO" id="GO:0016020">
    <property type="term" value="C:membrane"/>
    <property type="evidence" value="ECO:0007669"/>
    <property type="project" value="UniProtKB-SubCell"/>
</dbReference>
<comment type="subcellular location">
    <subcellularLocation>
        <location evidence="1">Membrane</location>
        <topology evidence="1">Multi-pass membrane protein</topology>
    </subcellularLocation>
</comment>
<feature type="compositionally biased region" description="Low complexity" evidence="9">
    <location>
        <begin position="124"/>
        <end position="137"/>
    </location>
</feature>
<evidence type="ECO:0000313" key="12">
    <source>
        <dbReference type="Proteomes" id="UP000218209"/>
    </source>
</evidence>
<evidence type="ECO:0000256" key="1">
    <source>
        <dbReference type="ARBA" id="ARBA00004141"/>
    </source>
</evidence>
<comment type="similarity">
    <text evidence="7">Belongs to the DHHC palmitoyltransferase family. PFA5 subfamily.</text>
</comment>
<protein>
    <recommendedName>
        <fullName evidence="8">Palmitoyltransferase</fullName>
        <ecNumber evidence="8">2.3.1.225</ecNumber>
    </recommendedName>
</protein>
<keyword evidence="4 8" id="KW-1133">Transmembrane helix</keyword>
<evidence type="ECO:0000259" key="10">
    <source>
        <dbReference type="Pfam" id="PF01529"/>
    </source>
</evidence>
<feature type="compositionally biased region" description="Gly residues" evidence="9">
    <location>
        <begin position="138"/>
        <end position="147"/>
    </location>
</feature>
<feature type="domain" description="Palmitoyltransferase DHHC" evidence="10">
    <location>
        <begin position="183"/>
        <end position="331"/>
    </location>
</feature>
<evidence type="ECO:0000256" key="4">
    <source>
        <dbReference type="ARBA" id="ARBA00022989"/>
    </source>
</evidence>
<feature type="region of interest" description="Disordered" evidence="9">
    <location>
        <begin position="124"/>
        <end position="171"/>
    </location>
</feature>
<evidence type="ECO:0000313" key="11">
    <source>
        <dbReference type="EMBL" id="OSX80457.1"/>
    </source>
</evidence>
<keyword evidence="12" id="KW-1185">Reference proteome</keyword>
<evidence type="ECO:0000256" key="3">
    <source>
        <dbReference type="ARBA" id="ARBA00022692"/>
    </source>
</evidence>
<dbReference type="PROSITE" id="PS50216">
    <property type="entry name" value="DHHC"/>
    <property type="match status" value="1"/>
</dbReference>
<keyword evidence="5 8" id="KW-0472">Membrane</keyword>
<sequence>MPDLITLLLVAYVLFLPTLAYILLVGGRASADGTRVGAAYAALTAAPAAACGALLGPARGAAALEAADRWGARRGMPAAYVVLLGAVAATAQALLVPRLGGVWGDAAPPAAGVWWAGGGGGGDVPRALGRPPAARRAAGGGGVGAAGGRRRLAPPPPPPPPRGGALPSHRGIPPPAAAGALPLCHTCRRRKPARSKHSPLTGTCVAVYDHYCGWVANDVGALNRRLFLLFLAVHVGAFAHGAAVCASVTRAALGAAVARSAFRVRGGVRLDAAAAARLDAVAAVQLALYVCGPVVVVGAAFAVLAAVLGAFMAWHVKMVARAETTNENAKWAAVADARAVWDAAHGAGAFVAALRAERRGGRGGGWATRGGGPRQRV</sequence>
<keyword evidence="2 8" id="KW-0808">Transferase</keyword>
<organism evidence="11 12">
    <name type="scientific">Porphyra umbilicalis</name>
    <name type="common">Purple laver</name>
    <name type="synonym">Red alga</name>
    <dbReference type="NCBI Taxonomy" id="2786"/>
    <lineage>
        <taxon>Eukaryota</taxon>
        <taxon>Rhodophyta</taxon>
        <taxon>Bangiophyceae</taxon>
        <taxon>Bangiales</taxon>
        <taxon>Bangiaceae</taxon>
        <taxon>Porphyra</taxon>
    </lineage>
</organism>
<feature type="transmembrane region" description="Helical" evidence="8">
    <location>
        <begin position="286"/>
        <end position="311"/>
    </location>
</feature>
<dbReference type="EMBL" id="KV918775">
    <property type="protein sequence ID" value="OSX80457.1"/>
    <property type="molecule type" value="Genomic_DNA"/>
</dbReference>
<dbReference type="GO" id="GO:0019706">
    <property type="term" value="F:protein-cysteine S-palmitoyltransferase activity"/>
    <property type="evidence" value="ECO:0007669"/>
    <property type="project" value="UniProtKB-EC"/>
</dbReference>
<keyword evidence="6 8" id="KW-0012">Acyltransferase</keyword>
<feature type="transmembrane region" description="Helical" evidence="8">
    <location>
        <begin position="38"/>
        <end position="58"/>
    </location>
</feature>
<dbReference type="GO" id="GO:0005783">
    <property type="term" value="C:endoplasmic reticulum"/>
    <property type="evidence" value="ECO:0007669"/>
    <property type="project" value="TreeGrafter"/>
</dbReference>
<name>A0A1X6PHZ7_PORUM</name>
<feature type="transmembrane region" description="Helical" evidence="8">
    <location>
        <begin position="6"/>
        <end position="26"/>
    </location>
</feature>
<dbReference type="Proteomes" id="UP000218209">
    <property type="component" value="Unassembled WGS sequence"/>
</dbReference>
<dbReference type="InterPro" id="IPR001594">
    <property type="entry name" value="Palmitoyltrfase_DHHC"/>
</dbReference>
<dbReference type="PANTHER" id="PTHR22883:SF23">
    <property type="entry name" value="PALMITOYLTRANSFERASE ZDHHC6"/>
    <property type="match status" value="1"/>
</dbReference>
<evidence type="ECO:0000256" key="2">
    <source>
        <dbReference type="ARBA" id="ARBA00022679"/>
    </source>
</evidence>
<accession>A0A1X6PHZ7</accession>
<proteinExistence type="inferred from homology"/>
<feature type="transmembrane region" description="Helical" evidence="8">
    <location>
        <begin position="226"/>
        <end position="249"/>
    </location>
</feature>
<evidence type="ECO:0000256" key="8">
    <source>
        <dbReference type="RuleBase" id="RU079119"/>
    </source>
</evidence>
<comment type="domain">
    <text evidence="8">The DHHC domain is required for palmitoyltransferase activity.</text>
</comment>
<evidence type="ECO:0000256" key="5">
    <source>
        <dbReference type="ARBA" id="ARBA00023136"/>
    </source>
</evidence>